<evidence type="ECO:0000313" key="1">
    <source>
        <dbReference type="EMBL" id="THB62176.1"/>
    </source>
</evidence>
<sequence>MSNIKEIESMTVYEFNVRMLSYRLSELDKQQDLHLQAWLNQMVQATKGSGKNVKPYYRSFKEFFDFETYQNEILDEKNEVQLTDQNELKDLLMQANK</sequence>
<name>A0A4S3B8K1_9ENTE</name>
<proteinExistence type="predicted"/>
<dbReference type="EMBL" id="SDGV01000002">
    <property type="protein sequence ID" value="THB62176.1"/>
    <property type="molecule type" value="Genomic_DNA"/>
</dbReference>
<dbReference type="Proteomes" id="UP000310506">
    <property type="component" value="Unassembled WGS sequence"/>
</dbReference>
<protein>
    <recommendedName>
        <fullName evidence="3">Phage protein</fullName>
    </recommendedName>
</protein>
<evidence type="ECO:0000313" key="2">
    <source>
        <dbReference type="Proteomes" id="UP000310506"/>
    </source>
</evidence>
<comment type="caution">
    <text evidence="1">The sequence shown here is derived from an EMBL/GenBank/DDBJ whole genome shotgun (WGS) entry which is preliminary data.</text>
</comment>
<evidence type="ECO:0008006" key="3">
    <source>
        <dbReference type="Google" id="ProtNLM"/>
    </source>
</evidence>
<gene>
    <name evidence="1" type="ORF">ESZ54_01145</name>
</gene>
<organism evidence="1 2">
    <name type="scientific">Vagococcus silagei</name>
    <dbReference type="NCBI Taxonomy" id="2508885"/>
    <lineage>
        <taxon>Bacteria</taxon>
        <taxon>Bacillati</taxon>
        <taxon>Bacillota</taxon>
        <taxon>Bacilli</taxon>
        <taxon>Lactobacillales</taxon>
        <taxon>Enterococcaceae</taxon>
        <taxon>Vagococcus</taxon>
    </lineage>
</organism>
<reference evidence="1 2" key="1">
    <citation type="submission" date="2019-01" db="EMBL/GenBank/DDBJ databases">
        <title>Vagococcus silagei sp. nov. isolated from brewer's grain.</title>
        <authorList>
            <person name="Guu J.-R."/>
        </authorList>
    </citation>
    <scope>NUCLEOTIDE SEQUENCE [LARGE SCALE GENOMIC DNA]</scope>
    <source>
        <strain evidence="1 2">2B-2</strain>
    </source>
</reference>
<dbReference type="OrthoDB" id="2064143at2"/>
<keyword evidence="2" id="KW-1185">Reference proteome</keyword>
<dbReference type="AlphaFoldDB" id="A0A4S3B8K1"/>
<accession>A0A4S3B8K1</accession>